<reference evidence="2 3" key="1">
    <citation type="journal article" date="2016" name="Mol. Biol. Evol.">
        <title>Comparative Genomics of Early-Diverging Mushroom-Forming Fungi Provides Insights into the Origins of Lignocellulose Decay Capabilities.</title>
        <authorList>
            <person name="Nagy L.G."/>
            <person name="Riley R."/>
            <person name="Tritt A."/>
            <person name="Adam C."/>
            <person name="Daum C."/>
            <person name="Floudas D."/>
            <person name="Sun H."/>
            <person name="Yadav J.S."/>
            <person name="Pangilinan J."/>
            <person name="Larsson K.H."/>
            <person name="Matsuura K."/>
            <person name="Barry K."/>
            <person name="Labutti K."/>
            <person name="Kuo R."/>
            <person name="Ohm R.A."/>
            <person name="Bhattacharya S.S."/>
            <person name="Shirouzu T."/>
            <person name="Yoshinaga Y."/>
            <person name="Martin F.M."/>
            <person name="Grigoriev I.V."/>
            <person name="Hibbett D.S."/>
        </authorList>
    </citation>
    <scope>NUCLEOTIDE SEQUENCE [LARGE SCALE GENOMIC DNA]</scope>
    <source>
        <strain evidence="2 3">TUFC12733</strain>
    </source>
</reference>
<dbReference type="AlphaFoldDB" id="A0A167GFP9"/>
<evidence type="ECO:0000256" key="1">
    <source>
        <dbReference type="SAM" id="Phobius"/>
    </source>
</evidence>
<keyword evidence="3" id="KW-1185">Reference proteome</keyword>
<dbReference type="OrthoDB" id="331263at2759"/>
<keyword evidence="1" id="KW-1133">Transmembrane helix</keyword>
<protein>
    <submittedName>
        <fullName evidence="2">Gpi16 subunit, GPI transamidase component</fullName>
    </submittedName>
</protein>
<dbReference type="Proteomes" id="UP000076738">
    <property type="component" value="Unassembled WGS sequence"/>
</dbReference>
<keyword evidence="1" id="KW-0812">Transmembrane</keyword>
<proteinExistence type="predicted"/>
<gene>
    <name evidence="2" type="ORF">CALVIDRAFT_473992</name>
</gene>
<evidence type="ECO:0000313" key="2">
    <source>
        <dbReference type="EMBL" id="KZO90508.1"/>
    </source>
</evidence>
<dbReference type="EMBL" id="KV417340">
    <property type="protein sequence ID" value="KZO90508.1"/>
    <property type="molecule type" value="Genomic_DNA"/>
</dbReference>
<dbReference type="PANTHER" id="PTHR12959">
    <property type="entry name" value="GPI TRANSAMIDASE COMPONENT PIG-T-RELATED"/>
    <property type="match status" value="1"/>
</dbReference>
<dbReference type="GO" id="GO:0042765">
    <property type="term" value="C:GPI-anchor transamidase complex"/>
    <property type="evidence" value="ECO:0007669"/>
    <property type="project" value="InterPro"/>
</dbReference>
<sequence>LLLLLHAIPAISAHERFDEQLTLRPLPDGKVHAQFRFLTTVSDPAEGVPFLAAPPDAPLHTTLLPLSLTQLLRTYDTPELHLSLNAGKWDPLRWGQPGGALRTGAEMWAWVSDSPEDEKAGEGEGGRWQGLTNGLAGLFCASLSSQMEQRTTSPRLAFRPEGDLPSRSHYTAHKLYHASHPSESICTENLTPFLKLLPCQARAGIAQLLNPHRVFSADWHGVGVHVRWKNETGETELEMQVGAVFDPVRVSGGKRAADWSLTSLFDRPITRACPAAASSTLNVLLPPSSEQSIHELLPPPAQMLTRDGKFEAVYDLAQVGEELDVAMRWLEERFDYTKAHYAPPELSIRRSLKGGSGLAELSIILSNALPEPRRVLYVETLPWFLSLFLHTLKTEVGGVAREDILQSISYLPPVSPKPTLLELTLLLPASSQVHLTMQAEKGFIRYTEHQPDASRGWDLPAAVVFPLPQALNTSPSSSREGAGLTRGELAGQGRIYSSTLLVDLPTPDFSMPYNVIIMSSTLVALFFGSVFNCLTRKFVVLRM</sequence>
<organism evidence="2 3">
    <name type="scientific">Calocera viscosa (strain TUFC12733)</name>
    <dbReference type="NCBI Taxonomy" id="1330018"/>
    <lineage>
        <taxon>Eukaryota</taxon>
        <taxon>Fungi</taxon>
        <taxon>Dikarya</taxon>
        <taxon>Basidiomycota</taxon>
        <taxon>Agaricomycotina</taxon>
        <taxon>Dacrymycetes</taxon>
        <taxon>Dacrymycetales</taxon>
        <taxon>Dacrymycetaceae</taxon>
        <taxon>Calocera</taxon>
    </lineage>
</organism>
<accession>A0A167GFP9</accession>
<name>A0A167GFP9_CALVF</name>
<dbReference type="PANTHER" id="PTHR12959:SF11">
    <property type="entry name" value="GPI TRANSAMIDASE COMPONENT PIG-T"/>
    <property type="match status" value="1"/>
</dbReference>
<evidence type="ECO:0000313" key="3">
    <source>
        <dbReference type="Proteomes" id="UP000076738"/>
    </source>
</evidence>
<dbReference type="InterPro" id="IPR007245">
    <property type="entry name" value="PIG-T"/>
</dbReference>
<dbReference type="GO" id="GO:0016255">
    <property type="term" value="P:attachment of GPI anchor to protein"/>
    <property type="evidence" value="ECO:0007669"/>
    <property type="project" value="InterPro"/>
</dbReference>
<keyword evidence="1" id="KW-0472">Membrane</keyword>
<feature type="non-terminal residue" evidence="2">
    <location>
        <position position="543"/>
    </location>
</feature>
<dbReference type="STRING" id="1330018.A0A167GFP9"/>
<feature type="non-terminal residue" evidence="2">
    <location>
        <position position="1"/>
    </location>
</feature>
<feature type="transmembrane region" description="Helical" evidence="1">
    <location>
        <begin position="513"/>
        <end position="534"/>
    </location>
</feature>
<dbReference type="Pfam" id="PF04113">
    <property type="entry name" value="Gpi16"/>
    <property type="match status" value="2"/>
</dbReference>